<keyword evidence="6" id="KW-1185">Reference proteome</keyword>
<dbReference type="InterPro" id="IPR001647">
    <property type="entry name" value="HTH_TetR"/>
</dbReference>
<dbReference type="PANTHER" id="PTHR30055">
    <property type="entry name" value="HTH-TYPE TRANSCRIPTIONAL REGULATOR RUTR"/>
    <property type="match status" value="1"/>
</dbReference>
<dbReference type="Pfam" id="PF00440">
    <property type="entry name" value="TetR_N"/>
    <property type="match status" value="1"/>
</dbReference>
<sequence length="215" mass="22783">MDERGSGDRRSSRRRGPSKGDLREEAILRTASALLADKPPARITIDDLVAGAGISRPTFYFYFAGKQAVFEALLAPVGDAILAVADSWLTSPGGSRKELRDSLAGLVSLWERHGPLLKVVLRDDATGALLECRDRMLGRLTANATARIERDRESGLAPDGPPAATLAGLLVQLLTHALTEAIGPSGTDPVPDDLLDALSAVVARSIYGRTSTETA</sequence>
<dbReference type="SUPFAM" id="SSF48498">
    <property type="entry name" value="Tetracyclin repressor-like, C-terminal domain"/>
    <property type="match status" value="1"/>
</dbReference>
<evidence type="ECO:0000256" key="3">
    <source>
        <dbReference type="SAM" id="MobiDB-lite"/>
    </source>
</evidence>
<feature type="region of interest" description="Disordered" evidence="3">
    <location>
        <begin position="1"/>
        <end position="22"/>
    </location>
</feature>
<dbReference type="Gene3D" id="1.10.10.60">
    <property type="entry name" value="Homeodomain-like"/>
    <property type="match status" value="1"/>
</dbReference>
<gene>
    <name evidence="5" type="ORF">AB0C36_02350</name>
</gene>
<evidence type="ECO:0000256" key="1">
    <source>
        <dbReference type="ARBA" id="ARBA00023125"/>
    </source>
</evidence>
<comment type="caution">
    <text evidence="5">The sequence shown here is derived from an EMBL/GenBank/DDBJ whole genome shotgun (WGS) entry which is preliminary data.</text>
</comment>
<dbReference type="InterPro" id="IPR050109">
    <property type="entry name" value="HTH-type_TetR-like_transc_reg"/>
</dbReference>
<proteinExistence type="predicted"/>
<dbReference type="PROSITE" id="PS50977">
    <property type="entry name" value="HTH_TETR_2"/>
    <property type="match status" value="1"/>
</dbReference>
<dbReference type="Gene3D" id="1.10.357.10">
    <property type="entry name" value="Tetracycline Repressor, domain 2"/>
    <property type="match status" value="1"/>
</dbReference>
<dbReference type="SUPFAM" id="SSF46689">
    <property type="entry name" value="Homeodomain-like"/>
    <property type="match status" value="1"/>
</dbReference>
<evidence type="ECO:0000313" key="5">
    <source>
        <dbReference type="EMBL" id="MEU8132330.1"/>
    </source>
</evidence>
<dbReference type="Proteomes" id="UP001551482">
    <property type="component" value="Unassembled WGS sequence"/>
</dbReference>
<reference evidence="5 6" key="1">
    <citation type="submission" date="2024-06" db="EMBL/GenBank/DDBJ databases">
        <title>The Natural Products Discovery Center: Release of the First 8490 Sequenced Strains for Exploring Actinobacteria Biosynthetic Diversity.</title>
        <authorList>
            <person name="Kalkreuter E."/>
            <person name="Kautsar S.A."/>
            <person name="Yang D."/>
            <person name="Bader C.D."/>
            <person name="Teijaro C.N."/>
            <person name="Fluegel L."/>
            <person name="Davis C.M."/>
            <person name="Simpson J.R."/>
            <person name="Lauterbach L."/>
            <person name="Steele A.D."/>
            <person name="Gui C."/>
            <person name="Meng S."/>
            <person name="Li G."/>
            <person name="Viehrig K."/>
            <person name="Ye F."/>
            <person name="Su P."/>
            <person name="Kiefer A.F."/>
            <person name="Nichols A."/>
            <person name="Cepeda A.J."/>
            <person name="Yan W."/>
            <person name="Fan B."/>
            <person name="Jiang Y."/>
            <person name="Adhikari A."/>
            <person name="Zheng C.-J."/>
            <person name="Schuster L."/>
            <person name="Cowan T.M."/>
            <person name="Smanski M.J."/>
            <person name="Chevrette M.G."/>
            <person name="De Carvalho L.P.S."/>
            <person name="Shen B."/>
        </authorList>
    </citation>
    <scope>NUCLEOTIDE SEQUENCE [LARGE SCALE GENOMIC DNA]</scope>
    <source>
        <strain evidence="5 6">NPDC048946</strain>
    </source>
</reference>
<feature type="DNA-binding region" description="H-T-H motif" evidence="2">
    <location>
        <begin position="44"/>
        <end position="63"/>
    </location>
</feature>
<keyword evidence="1 2" id="KW-0238">DNA-binding</keyword>
<dbReference type="RefSeq" id="WP_358347955.1">
    <property type="nucleotide sequence ID" value="NZ_JBEZFP010000003.1"/>
</dbReference>
<protein>
    <submittedName>
        <fullName evidence="5">TetR/AcrR family transcriptional regulator</fullName>
    </submittedName>
</protein>
<dbReference type="InterPro" id="IPR009057">
    <property type="entry name" value="Homeodomain-like_sf"/>
</dbReference>
<evidence type="ECO:0000256" key="2">
    <source>
        <dbReference type="PROSITE-ProRule" id="PRU00335"/>
    </source>
</evidence>
<evidence type="ECO:0000313" key="6">
    <source>
        <dbReference type="Proteomes" id="UP001551482"/>
    </source>
</evidence>
<dbReference type="Pfam" id="PF21313">
    <property type="entry name" value="EthR_C"/>
    <property type="match status" value="1"/>
</dbReference>
<dbReference type="PANTHER" id="PTHR30055:SF184">
    <property type="entry name" value="HTH-TYPE TRANSCRIPTIONAL REGULATOR ETHR"/>
    <property type="match status" value="1"/>
</dbReference>
<dbReference type="InterPro" id="IPR036271">
    <property type="entry name" value="Tet_transcr_reg_TetR-rel_C_sf"/>
</dbReference>
<name>A0ABV3D9A7_9ACTN</name>
<dbReference type="EMBL" id="JBEZFP010000003">
    <property type="protein sequence ID" value="MEU8132330.1"/>
    <property type="molecule type" value="Genomic_DNA"/>
</dbReference>
<evidence type="ECO:0000259" key="4">
    <source>
        <dbReference type="PROSITE" id="PS50977"/>
    </source>
</evidence>
<accession>A0ABV3D9A7</accession>
<organism evidence="5 6">
    <name type="scientific">Streptodolium elevatio</name>
    <dbReference type="NCBI Taxonomy" id="3157996"/>
    <lineage>
        <taxon>Bacteria</taxon>
        <taxon>Bacillati</taxon>
        <taxon>Actinomycetota</taxon>
        <taxon>Actinomycetes</taxon>
        <taxon>Kitasatosporales</taxon>
        <taxon>Streptomycetaceae</taxon>
        <taxon>Streptodolium</taxon>
    </lineage>
</organism>
<dbReference type="InterPro" id="IPR049397">
    <property type="entry name" value="EthR_C"/>
</dbReference>
<feature type="domain" description="HTH tetR-type" evidence="4">
    <location>
        <begin position="21"/>
        <end position="81"/>
    </location>
</feature>
<feature type="compositionally biased region" description="Basic and acidic residues" evidence="3">
    <location>
        <begin position="1"/>
        <end position="10"/>
    </location>
</feature>